<dbReference type="InterPro" id="IPR027312">
    <property type="entry name" value="Sda1"/>
</dbReference>
<evidence type="ECO:0000256" key="3">
    <source>
        <dbReference type="ARBA" id="ARBA00022517"/>
    </source>
</evidence>
<dbReference type="AlphaFoldDB" id="A0A1E4TG05"/>
<feature type="compositionally biased region" description="Acidic residues" evidence="7">
    <location>
        <begin position="512"/>
        <end position="521"/>
    </location>
</feature>
<evidence type="ECO:0000313" key="12">
    <source>
        <dbReference type="Proteomes" id="UP000095023"/>
    </source>
</evidence>
<dbReference type="GO" id="GO:0005730">
    <property type="term" value="C:nucleolus"/>
    <property type="evidence" value="ECO:0007669"/>
    <property type="project" value="UniProtKB-SubCell"/>
</dbReference>
<evidence type="ECO:0000259" key="9">
    <source>
        <dbReference type="Pfam" id="PF08158"/>
    </source>
</evidence>
<dbReference type="Pfam" id="PF21638">
    <property type="entry name" value="SDA1_C"/>
    <property type="match status" value="1"/>
</dbReference>
<keyword evidence="4 6" id="KW-0653">Protein transport</keyword>
<evidence type="ECO:0000256" key="6">
    <source>
        <dbReference type="RuleBase" id="RU365057"/>
    </source>
</evidence>
<evidence type="ECO:0000259" key="8">
    <source>
        <dbReference type="Pfam" id="PF05285"/>
    </source>
</evidence>
<gene>
    <name evidence="11" type="ORF">CANCADRAFT_2339</name>
</gene>
<evidence type="ECO:0000313" key="11">
    <source>
        <dbReference type="EMBL" id="ODV90608.1"/>
    </source>
</evidence>
<evidence type="ECO:0000259" key="10">
    <source>
        <dbReference type="Pfam" id="PF21638"/>
    </source>
</evidence>
<dbReference type="GO" id="GO:0042273">
    <property type="term" value="P:ribosomal large subunit biogenesis"/>
    <property type="evidence" value="ECO:0007669"/>
    <property type="project" value="UniProtKB-UniRule"/>
</dbReference>
<proteinExistence type="inferred from homology"/>
<protein>
    <recommendedName>
        <fullName evidence="6">Protein SDA1</fullName>
    </recommendedName>
</protein>
<keyword evidence="3 6" id="KW-0690">Ribosome biogenesis</keyword>
<keyword evidence="2 6" id="KW-0813">Transport</keyword>
<dbReference type="SUPFAM" id="SSF48371">
    <property type="entry name" value="ARM repeat"/>
    <property type="match status" value="1"/>
</dbReference>
<dbReference type="InterPro" id="IPR016024">
    <property type="entry name" value="ARM-type_fold"/>
</dbReference>
<evidence type="ECO:0000256" key="7">
    <source>
        <dbReference type="SAM" id="MobiDB-lite"/>
    </source>
</evidence>
<feature type="domain" description="SDA1 middle" evidence="8">
    <location>
        <begin position="496"/>
        <end position="624"/>
    </location>
</feature>
<dbReference type="GO" id="GO:0000055">
    <property type="term" value="P:ribosomal large subunit export from nucleus"/>
    <property type="evidence" value="ECO:0007669"/>
    <property type="project" value="UniProtKB-UniRule"/>
</dbReference>
<dbReference type="Pfam" id="PF08158">
    <property type="entry name" value="SDA1_HEAT"/>
    <property type="match status" value="1"/>
</dbReference>
<evidence type="ECO:0000256" key="2">
    <source>
        <dbReference type="ARBA" id="ARBA00022448"/>
    </source>
</evidence>
<dbReference type="InterPro" id="IPR048292">
    <property type="entry name" value="SDA1_C"/>
</dbReference>
<reference evidence="12" key="1">
    <citation type="submission" date="2016-02" db="EMBL/GenBank/DDBJ databases">
        <title>Comparative genomics of biotechnologically important yeasts.</title>
        <authorList>
            <consortium name="DOE Joint Genome Institute"/>
            <person name="Riley R."/>
            <person name="Haridas S."/>
            <person name="Wolfe K.H."/>
            <person name="Lopes M.R."/>
            <person name="Hittinger C.T."/>
            <person name="Goker M."/>
            <person name="Salamov A."/>
            <person name="Wisecaver J."/>
            <person name="Long T.M."/>
            <person name="Aerts A.L."/>
            <person name="Barry K."/>
            <person name="Choi C."/>
            <person name="Clum A."/>
            <person name="Coughlan A.Y."/>
            <person name="Deshpande S."/>
            <person name="Douglass A.P."/>
            <person name="Hanson S.J."/>
            <person name="Klenk H.-P."/>
            <person name="Labutti K."/>
            <person name="Lapidus A."/>
            <person name="Lindquist E."/>
            <person name="Lipzen A."/>
            <person name="Meier-Kolthoff J.P."/>
            <person name="Ohm R.A."/>
            <person name="Otillar R.P."/>
            <person name="Pangilinan J."/>
            <person name="Peng Y."/>
            <person name="Rokas A."/>
            <person name="Rosa C.A."/>
            <person name="Scheuner C."/>
            <person name="Sibirny A.A."/>
            <person name="Slot J.C."/>
            <person name="Stielow J.B."/>
            <person name="Sun H."/>
            <person name="Kurtzman C.P."/>
            <person name="Blackwell M."/>
            <person name="Jeffries T.W."/>
            <person name="Grigoriev I.V."/>
        </authorList>
    </citation>
    <scope>NUCLEOTIDE SEQUENCE [LARGE SCALE GENOMIC DNA]</scope>
    <source>
        <strain evidence="12">NRRL Y-17796</strain>
    </source>
</reference>
<feature type="compositionally biased region" description="Acidic residues" evidence="7">
    <location>
        <begin position="492"/>
        <end position="505"/>
    </location>
</feature>
<dbReference type="OrthoDB" id="2196187at2759"/>
<feature type="compositionally biased region" description="Basic and acidic residues" evidence="7">
    <location>
        <begin position="540"/>
        <end position="550"/>
    </location>
</feature>
<dbReference type="GO" id="GO:0015031">
    <property type="term" value="P:protein transport"/>
    <property type="evidence" value="ECO:0007669"/>
    <property type="project" value="UniProtKB-KW"/>
</dbReference>
<evidence type="ECO:0000256" key="4">
    <source>
        <dbReference type="ARBA" id="ARBA00022927"/>
    </source>
</evidence>
<feature type="domain" description="SDA1 N-terminal" evidence="9">
    <location>
        <begin position="64"/>
        <end position="430"/>
    </location>
</feature>
<keyword evidence="5 6" id="KW-0539">Nucleus</keyword>
<comment type="subcellular location">
    <subcellularLocation>
        <location evidence="6">Nucleus</location>
        <location evidence="6">Nucleolus</location>
    </subcellularLocation>
</comment>
<feature type="domain" description="SDA1 C-terminal" evidence="10">
    <location>
        <begin position="641"/>
        <end position="686"/>
    </location>
</feature>
<feature type="region of interest" description="Disordered" evidence="7">
    <location>
        <begin position="492"/>
        <end position="555"/>
    </location>
</feature>
<dbReference type="PANTHER" id="PTHR12730:SF0">
    <property type="entry name" value="PROTEIN SDA1 HOMOLOG"/>
    <property type="match status" value="1"/>
</dbReference>
<dbReference type="PANTHER" id="PTHR12730">
    <property type="entry name" value="HSDA/SDA1-RELATED"/>
    <property type="match status" value="1"/>
</dbReference>
<evidence type="ECO:0000256" key="1">
    <source>
        <dbReference type="ARBA" id="ARBA00005783"/>
    </source>
</evidence>
<organism evidence="11 12">
    <name type="scientific">Tortispora caseinolytica NRRL Y-17796</name>
    <dbReference type="NCBI Taxonomy" id="767744"/>
    <lineage>
        <taxon>Eukaryota</taxon>
        <taxon>Fungi</taxon>
        <taxon>Dikarya</taxon>
        <taxon>Ascomycota</taxon>
        <taxon>Saccharomycotina</taxon>
        <taxon>Trigonopsidomycetes</taxon>
        <taxon>Trigonopsidales</taxon>
        <taxon>Trigonopsidaceae</taxon>
        <taxon>Tortispora</taxon>
    </lineage>
</organism>
<name>A0A1E4TG05_9ASCO</name>
<comment type="function">
    <text evidence="6">Required for 60S pre-ribosomal subunits export to the cytoplasm.</text>
</comment>
<dbReference type="Pfam" id="PF05285">
    <property type="entry name" value="SDA1_dom"/>
    <property type="match status" value="1"/>
</dbReference>
<feature type="compositionally biased region" description="Basic and acidic residues" evidence="7">
    <location>
        <begin position="607"/>
        <end position="647"/>
    </location>
</feature>
<dbReference type="GO" id="GO:0007089">
    <property type="term" value="P:traversing start control point of mitotic cell cycle"/>
    <property type="evidence" value="ECO:0007669"/>
    <property type="project" value="EnsemblFungi"/>
</dbReference>
<feature type="region of interest" description="Disordered" evidence="7">
    <location>
        <begin position="596"/>
        <end position="651"/>
    </location>
</feature>
<dbReference type="InterPro" id="IPR012977">
    <property type="entry name" value="SDA1_N"/>
</dbReference>
<dbReference type="EMBL" id="KV453842">
    <property type="protein sequence ID" value="ODV90608.1"/>
    <property type="molecule type" value="Genomic_DNA"/>
</dbReference>
<dbReference type="InterPro" id="IPR007949">
    <property type="entry name" value="SDA1_MD"/>
</dbReference>
<keyword evidence="12" id="KW-1185">Reference proteome</keyword>
<sequence>MVKRKRAALLPSNLALLQNLIKRDKDSYVEDFLQQYKHFESQREIFLLNPSDEYSEDFNDLVNFLAHVSNLYPKYASEFPEGLIQLVNENHTRLNAETNDGLIRSLVLLKNKGDISPEKLVNVLFQVLISTSSKAIRHICYSNLVLTITNANALNKNPKLNRSVQTLLFNLLQSPKDGLWAVKITRQLWRKNIWDDAKSVEIMRQACLHRDTRTSVSGAKFFIGIDKEKEEFLMDDSSDEETQKELEQLRHRMKYNKKTSKRDKTIQKVAKELKNEEAKDKAVQLNFSALHLLNDPQGFVEQLYSKQLGQGSPRHTLEHKIVFLNLISRLSGMHKVVLLNLYSYILRYLTPKQLEVTKFLACAVQSSHELVPPETLQTVVEKIANEFVSDGVSSEAAAAGLNTIREILARNPLAITPELLQDLTAYKGSKSKSVVASARGLIGLYREVAPEMLNKKDRGKEATEKMIAGKTSSLPRYGEEIVYDRIEGLELLEDREDDDDGDDDKWEVASDLSEDSDDSEEGWINMESDKEYEVSDSEDEKEKEKEKGESAPKAAVSIADSVMAKRILTPADFAKLDELRKQKIINEKLGLNLKGDESIDPDSLLGAREDKLTKEEKIERMKEGREGRDFGSKKGNIDHHHSTTNREKARKKNIIMMAHNKAVKGKAKRSLRLQQKLLKHHMNRQRGLKR</sequence>
<dbReference type="Proteomes" id="UP000095023">
    <property type="component" value="Unassembled WGS sequence"/>
</dbReference>
<comment type="similarity">
    <text evidence="1 6">Belongs to the SDA1 family.</text>
</comment>
<accession>A0A1E4TG05</accession>
<evidence type="ECO:0000256" key="5">
    <source>
        <dbReference type="ARBA" id="ARBA00023242"/>
    </source>
</evidence>